<dbReference type="OrthoDB" id="2591256at2759"/>
<accession>A0A1Y1UGE8</accession>
<dbReference type="InParanoid" id="A0A1Y1UGE8"/>
<organism evidence="2 3">
    <name type="scientific">Kockovaella imperatae</name>
    <dbReference type="NCBI Taxonomy" id="4999"/>
    <lineage>
        <taxon>Eukaryota</taxon>
        <taxon>Fungi</taxon>
        <taxon>Dikarya</taxon>
        <taxon>Basidiomycota</taxon>
        <taxon>Agaricomycotina</taxon>
        <taxon>Tremellomycetes</taxon>
        <taxon>Tremellales</taxon>
        <taxon>Cuniculitremaceae</taxon>
        <taxon>Kockovaella</taxon>
    </lineage>
</organism>
<keyword evidence="3" id="KW-1185">Reference proteome</keyword>
<reference evidence="2 3" key="1">
    <citation type="submission" date="2017-03" db="EMBL/GenBank/DDBJ databases">
        <title>Widespread Adenine N6-methylation of Active Genes in Fungi.</title>
        <authorList>
            <consortium name="DOE Joint Genome Institute"/>
            <person name="Mondo S.J."/>
            <person name="Dannebaum R.O."/>
            <person name="Kuo R.C."/>
            <person name="Louie K.B."/>
            <person name="Bewick A.J."/>
            <person name="Labutti K."/>
            <person name="Haridas S."/>
            <person name="Kuo A."/>
            <person name="Salamov A."/>
            <person name="Ahrendt S.R."/>
            <person name="Lau R."/>
            <person name="Bowen B.P."/>
            <person name="Lipzen A."/>
            <person name="Sullivan W."/>
            <person name="Andreopoulos W.B."/>
            <person name="Clum A."/>
            <person name="Lindquist E."/>
            <person name="Daum C."/>
            <person name="Northen T.R."/>
            <person name="Ramamoorthy G."/>
            <person name="Schmitz R.J."/>
            <person name="Gryganskyi A."/>
            <person name="Culley D."/>
            <person name="Magnuson J."/>
            <person name="James T.Y."/>
            <person name="O'Malley M.A."/>
            <person name="Stajich J.E."/>
            <person name="Spatafora J.W."/>
            <person name="Visel A."/>
            <person name="Grigoriev I.V."/>
        </authorList>
    </citation>
    <scope>NUCLEOTIDE SEQUENCE [LARGE SCALE GENOMIC DNA]</scope>
    <source>
        <strain evidence="2 3">NRRL Y-17943</strain>
    </source>
</reference>
<dbReference type="EMBL" id="NBSH01000006">
    <property type="protein sequence ID" value="ORX37141.1"/>
    <property type="molecule type" value="Genomic_DNA"/>
</dbReference>
<dbReference type="RefSeq" id="XP_021871179.1">
    <property type="nucleotide sequence ID" value="XM_022018198.1"/>
</dbReference>
<feature type="chain" id="PRO_5012508176" evidence="1">
    <location>
        <begin position="20"/>
        <end position="399"/>
    </location>
</feature>
<sequence length="399" mass="43312">MINWLSLGTIFVWSSSILARNSTSGNSTESNEASSNLDFGPINFAGYTNYVYRDNVTSVQILLTDTSSSYIPSRFITAFPHGNNGALVYFVPLNSTHSNSPSNASGNSTLHTTALGATLNFSSVSSVNQEYNQTGVTGEISVSADLQFGVTLIGGVRTLRDYVESGGTVFHSIFNYTLGPYNDSSVTLIRHWINGSTVQYFQWDTVSNANISVIPNSNATIPPNITITRPDQSSNATIRFTFIYNFTETTPVTPYVPLIGLGREQLFLTEAANGSAPALQSVLTSIQENGSAIADQTAFLAYESKFLAGGWRFLTYFGRDTMLALRLLLPVISTTSAESILGAVLERANETGTLCHEETVGDYASFINIGNNQSYLGNTPYYSYIMLDTDFLLLPVLSE</sequence>
<dbReference type="AlphaFoldDB" id="A0A1Y1UGE8"/>
<name>A0A1Y1UGE8_9TREE</name>
<proteinExistence type="predicted"/>
<protein>
    <submittedName>
        <fullName evidence="2">Uncharacterized protein</fullName>
    </submittedName>
</protein>
<gene>
    <name evidence="2" type="ORF">BD324DRAFT_650750</name>
</gene>
<evidence type="ECO:0000256" key="1">
    <source>
        <dbReference type="SAM" id="SignalP"/>
    </source>
</evidence>
<evidence type="ECO:0000313" key="3">
    <source>
        <dbReference type="Proteomes" id="UP000193218"/>
    </source>
</evidence>
<comment type="caution">
    <text evidence="2">The sequence shown here is derived from an EMBL/GenBank/DDBJ whole genome shotgun (WGS) entry which is preliminary data.</text>
</comment>
<dbReference type="Proteomes" id="UP000193218">
    <property type="component" value="Unassembled WGS sequence"/>
</dbReference>
<keyword evidence="1" id="KW-0732">Signal</keyword>
<dbReference type="GeneID" id="33560007"/>
<feature type="signal peptide" evidence="1">
    <location>
        <begin position="1"/>
        <end position="19"/>
    </location>
</feature>
<evidence type="ECO:0000313" key="2">
    <source>
        <dbReference type="EMBL" id="ORX37141.1"/>
    </source>
</evidence>